<dbReference type="PRINTS" id="PR00368">
    <property type="entry name" value="FADPNR"/>
</dbReference>
<dbReference type="Pfam" id="PF07992">
    <property type="entry name" value="Pyr_redox_2"/>
    <property type="match status" value="1"/>
</dbReference>
<comment type="caution">
    <text evidence="4">The sequence shown here is derived from an EMBL/GenBank/DDBJ whole genome shotgun (WGS) entry which is preliminary data.</text>
</comment>
<keyword evidence="2" id="KW-0560">Oxidoreductase</keyword>
<keyword evidence="1" id="KW-0285">Flavoprotein</keyword>
<dbReference type="Proteomes" id="UP001605261">
    <property type="component" value="Unassembled WGS sequence"/>
</dbReference>
<dbReference type="PANTHER" id="PTHR48105">
    <property type="entry name" value="THIOREDOXIN REDUCTASE 1-RELATED-RELATED"/>
    <property type="match status" value="1"/>
</dbReference>
<evidence type="ECO:0000313" key="5">
    <source>
        <dbReference type="Proteomes" id="UP001605261"/>
    </source>
</evidence>
<sequence>MSAHPELFDVIIVGGSYAGMSAALQLLRARRSVLVIDAGTPRNRNALAAHGFLGREGMAPSDIAAQSRAELMRYPTLAWLTGRAVRAERVDGGKRFQIQCEAGQGFSARRLILAYGVTDALPAIDGLAERWGRSVLHCPYCHGYELQEGRIGVVGCSDDGGAGQALLLCDWGNVTLFCRDAARIDPAQKARLDACGVVIETTPLLRVDDTATAVLADGRRIVTDALFVAPVSRLSCDLAEQLGCGLQDAGCITADSAKQTTVEGVFACGDAARMAGNIALSVGEGALAGVAVHHSLVGLLD</sequence>
<reference evidence="4 5" key="1">
    <citation type="submission" date="2024-09" db="EMBL/GenBank/DDBJ databases">
        <authorList>
            <consortium name="All-Russian atlas of soil microorganisms"/>
            <consortium name="as a basis for the search for new antimicrobial producers and enzymes with unique properties"/>
            <person name="Sokolova E.A."/>
            <person name="Voronina E.N."/>
        </authorList>
    </citation>
    <scope>NUCLEOTIDE SEQUENCE [LARGE SCALE GENOMIC DNA]</scope>
    <source>
        <strain evidence="4 5">AF-22b-331.1</strain>
    </source>
</reference>
<name>A0ABW7CW31_9GAMM</name>
<dbReference type="InterPro" id="IPR023753">
    <property type="entry name" value="FAD/NAD-binding_dom"/>
</dbReference>
<gene>
    <name evidence="4" type="ORF">ACEU0G_003177</name>
</gene>
<dbReference type="RefSeq" id="WP_259206890.1">
    <property type="nucleotide sequence ID" value="NZ_JBHGCJ010000005.1"/>
</dbReference>
<dbReference type="InterPro" id="IPR036188">
    <property type="entry name" value="FAD/NAD-bd_sf"/>
</dbReference>
<protein>
    <submittedName>
        <fullName evidence="4">NAD(P)/FAD-dependent oxidoreductase</fullName>
    </submittedName>
</protein>
<dbReference type="SUPFAM" id="SSF51905">
    <property type="entry name" value="FAD/NAD(P)-binding domain"/>
    <property type="match status" value="1"/>
</dbReference>
<evidence type="ECO:0000256" key="1">
    <source>
        <dbReference type="ARBA" id="ARBA00022630"/>
    </source>
</evidence>
<evidence type="ECO:0000313" key="4">
    <source>
        <dbReference type="EMBL" id="MFG6109173.1"/>
    </source>
</evidence>
<dbReference type="InterPro" id="IPR050097">
    <property type="entry name" value="Ferredoxin-NADP_redctase_2"/>
</dbReference>
<dbReference type="Gene3D" id="3.50.50.60">
    <property type="entry name" value="FAD/NAD(P)-binding domain"/>
    <property type="match status" value="2"/>
</dbReference>
<dbReference type="PRINTS" id="PR00469">
    <property type="entry name" value="PNDRDTASEII"/>
</dbReference>
<evidence type="ECO:0000256" key="2">
    <source>
        <dbReference type="ARBA" id="ARBA00023002"/>
    </source>
</evidence>
<dbReference type="EMBL" id="JBHGCJ010000005">
    <property type="protein sequence ID" value="MFG6109173.1"/>
    <property type="molecule type" value="Genomic_DNA"/>
</dbReference>
<organism evidence="4 5">
    <name type="scientific">Stenotrophomonas nematodicola</name>
    <dbReference type="NCBI Taxonomy" id="2656746"/>
    <lineage>
        <taxon>Bacteria</taxon>
        <taxon>Pseudomonadati</taxon>
        <taxon>Pseudomonadota</taxon>
        <taxon>Gammaproteobacteria</taxon>
        <taxon>Lysobacterales</taxon>
        <taxon>Lysobacteraceae</taxon>
        <taxon>Stenotrophomonas</taxon>
    </lineage>
</organism>
<accession>A0ABW7CW31</accession>
<evidence type="ECO:0000259" key="3">
    <source>
        <dbReference type="Pfam" id="PF07992"/>
    </source>
</evidence>
<keyword evidence="5" id="KW-1185">Reference proteome</keyword>
<proteinExistence type="predicted"/>
<feature type="domain" description="FAD/NAD(P)-binding" evidence="3">
    <location>
        <begin position="8"/>
        <end position="275"/>
    </location>
</feature>